<keyword evidence="2" id="KW-1185">Reference proteome</keyword>
<comment type="caution">
    <text evidence="1">The sequence shown here is derived from an EMBL/GenBank/DDBJ whole genome shotgun (WGS) entry which is preliminary data.</text>
</comment>
<gene>
    <name evidence="1" type="ORF">AB2L27_15040</name>
</gene>
<reference evidence="1 2" key="1">
    <citation type="submission" date="2024-07" db="EMBL/GenBank/DDBJ databases">
        <authorList>
            <person name="Thanompreechachai J."/>
            <person name="Duangmal K."/>
        </authorList>
    </citation>
    <scope>NUCLEOTIDE SEQUENCE [LARGE SCALE GENOMIC DNA]</scope>
    <source>
        <strain evidence="1 2">LSe6-4</strain>
    </source>
</reference>
<protein>
    <submittedName>
        <fullName evidence="1">DUF6880 family protein</fullName>
    </submittedName>
</protein>
<sequence>MSELSRTVLSGIRTRADLHRWASANAHGRQMHEAVDQLERALSSLAPDEAWDVTHRALDAAVKVIAHADDSSGIIGDACRRLLDLHPRAARAAQVPPATLVPWMVRFQFDGVVDFFDLDPVAYAPALGAAGLARYRRELDRFRAGTGGSHTEWVLAWNDRRLAVLDRDVEAIVRTHARDQRVAKWLQDTSEAMVEIGRIDLALDWARRAVDHEPRHQALRAADHLRKLVAEHRPQEALATAEFVFRRWPTASTAADLVRAAGTAGDTYREEILTTLGRDPQGTVDFCLTTLREPALAWRLAAGFDHLDEFTWSRLAAAHEAVDPLATLPVHRRLVTDSLVRADARAYRQAAVRLARMRDLAAGTPAAGDVEEFVAELRHEHRRRPRLQQEFDRVGLPR</sequence>
<dbReference type="Pfam" id="PF21810">
    <property type="entry name" value="DUF6880"/>
    <property type="match status" value="1"/>
</dbReference>
<name>A0ABV4H3C6_9ACTN</name>
<dbReference type="Proteomes" id="UP001565927">
    <property type="component" value="Unassembled WGS sequence"/>
</dbReference>
<proteinExistence type="predicted"/>
<organism evidence="1 2">
    <name type="scientific">Kineococcus halophytocola</name>
    <dbReference type="NCBI Taxonomy" id="3234027"/>
    <lineage>
        <taxon>Bacteria</taxon>
        <taxon>Bacillati</taxon>
        <taxon>Actinomycetota</taxon>
        <taxon>Actinomycetes</taxon>
        <taxon>Kineosporiales</taxon>
        <taxon>Kineosporiaceae</taxon>
        <taxon>Kineococcus</taxon>
    </lineage>
</organism>
<evidence type="ECO:0000313" key="2">
    <source>
        <dbReference type="Proteomes" id="UP001565927"/>
    </source>
</evidence>
<evidence type="ECO:0000313" key="1">
    <source>
        <dbReference type="EMBL" id="MEZ0166073.1"/>
    </source>
</evidence>
<dbReference type="InterPro" id="IPR049245">
    <property type="entry name" value="DUF6880"/>
</dbReference>
<accession>A0ABV4H3C6</accession>
<dbReference type="EMBL" id="JBGFTU010000017">
    <property type="protein sequence ID" value="MEZ0166073.1"/>
    <property type="molecule type" value="Genomic_DNA"/>
</dbReference>
<dbReference type="RefSeq" id="WP_370442295.1">
    <property type="nucleotide sequence ID" value="NZ_JBGFTU010000017.1"/>
</dbReference>